<name>A0ABV7BK24_9GAMM</name>
<reference evidence="2" key="1">
    <citation type="journal article" date="2019" name="Int. J. Syst. Evol. Microbiol.">
        <title>The Global Catalogue of Microorganisms (GCM) 10K type strain sequencing project: providing services to taxonomists for standard genome sequencing and annotation.</title>
        <authorList>
            <consortium name="The Broad Institute Genomics Platform"/>
            <consortium name="The Broad Institute Genome Sequencing Center for Infectious Disease"/>
            <person name="Wu L."/>
            <person name="Ma J."/>
        </authorList>
    </citation>
    <scope>NUCLEOTIDE SEQUENCE [LARGE SCALE GENOMIC DNA]</scope>
    <source>
        <strain evidence="2">KCTC 62575</strain>
    </source>
</reference>
<dbReference type="Proteomes" id="UP001595455">
    <property type="component" value="Unassembled WGS sequence"/>
</dbReference>
<evidence type="ECO:0000313" key="1">
    <source>
        <dbReference type="EMBL" id="MFC2997593.1"/>
    </source>
</evidence>
<comment type="caution">
    <text evidence="1">The sequence shown here is derived from an EMBL/GenBank/DDBJ whole genome shotgun (WGS) entry which is preliminary data.</text>
</comment>
<protein>
    <submittedName>
        <fullName evidence="1">Uncharacterized protein</fullName>
    </submittedName>
</protein>
<sequence>SSQRRSFGKVRELYDWQTRYGILTDHEKKQRQALNIEIVEPPKYSYTAHTVLHAYNMIARSRRYEQGTPLALSIADIESYLELHDSPVELHVFVECVLMLDNLFLDQAYKKK</sequence>
<accession>A0ABV7BK24</accession>
<keyword evidence="2" id="KW-1185">Reference proteome</keyword>
<gene>
    <name evidence="1" type="ORF">ACFODO_20575</name>
</gene>
<feature type="non-terminal residue" evidence="1">
    <location>
        <position position="1"/>
    </location>
</feature>
<organism evidence="1 2">
    <name type="scientific">Acinetobacter sichuanensis</name>
    <dbReference type="NCBI Taxonomy" id="2136183"/>
    <lineage>
        <taxon>Bacteria</taxon>
        <taxon>Pseudomonadati</taxon>
        <taxon>Pseudomonadota</taxon>
        <taxon>Gammaproteobacteria</taxon>
        <taxon>Moraxellales</taxon>
        <taxon>Moraxellaceae</taxon>
        <taxon>Acinetobacter</taxon>
    </lineage>
</organism>
<proteinExistence type="predicted"/>
<evidence type="ECO:0000313" key="2">
    <source>
        <dbReference type="Proteomes" id="UP001595455"/>
    </source>
</evidence>
<dbReference type="EMBL" id="JBHRSF010000151">
    <property type="protein sequence ID" value="MFC2997593.1"/>
    <property type="molecule type" value="Genomic_DNA"/>
</dbReference>
<dbReference type="RefSeq" id="WP_378228132.1">
    <property type="nucleotide sequence ID" value="NZ_JBHRSF010000151.1"/>
</dbReference>